<evidence type="ECO:0000256" key="4">
    <source>
        <dbReference type="PROSITE-ProRule" id="PRU01161"/>
    </source>
</evidence>
<dbReference type="RefSeq" id="WP_252761373.1">
    <property type="nucleotide sequence ID" value="NZ_JAMXLY010000035.1"/>
</dbReference>
<dbReference type="EMBL" id="JAMXLY010000035">
    <property type="protein sequence ID" value="MCO6026016.1"/>
    <property type="molecule type" value="Genomic_DNA"/>
</dbReference>
<feature type="short sequence motif" description="GXGXXG" evidence="4">
    <location>
        <begin position="13"/>
        <end position="18"/>
    </location>
</feature>
<evidence type="ECO:0000256" key="3">
    <source>
        <dbReference type="ARBA" id="ARBA00023098"/>
    </source>
</evidence>
<sequence>MQTIRNTGLVLEGGGMRGVFTSGVLDAFMKHELYFRYVVAVSAGACNGMSYISRQPRRARISDIDYLARYNYIGIRHLVTQGCIFDQKLLYDKFPKKLLPFDFDTFFRYSSGFEMVTTNCSTGRSMYLTETSDKQRVLDIVRASSSLPYVSKIVRVDGVPMLDGGIIDSIPVMRAITMGHSRNVVILTRNKGWRDDGKDRKVPHFIYKNYPRLRLVLSKRHESYNALLQMVDDLEDEGKLVCIRPQKPIEVKRMEKDTAKLERLYEEGFSLGEEFCTKLERGEITLD</sequence>
<evidence type="ECO:0000313" key="7">
    <source>
        <dbReference type="Proteomes" id="UP001204015"/>
    </source>
</evidence>
<feature type="active site" description="Nucleophile" evidence="4">
    <location>
        <position position="42"/>
    </location>
</feature>
<accession>A0ABT1BY53</accession>
<proteinExistence type="predicted"/>
<keyword evidence="3 4" id="KW-0443">Lipid metabolism</keyword>
<keyword evidence="1 4" id="KW-0378">Hydrolase</keyword>
<evidence type="ECO:0000313" key="6">
    <source>
        <dbReference type="EMBL" id="MCO6026016.1"/>
    </source>
</evidence>
<dbReference type="Gene3D" id="3.40.1090.10">
    <property type="entry name" value="Cytosolic phospholipase A2 catalytic domain"/>
    <property type="match status" value="2"/>
</dbReference>
<dbReference type="InterPro" id="IPR045943">
    <property type="entry name" value="DUF6363"/>
</dbReference>
<dbReference type="Pfam" id="PF01734">
    <property type="entry name" value="Patatin"/>
    <property type="match status" value="1"/>
</dbReference>
<evidence type="ECO:0000256" key="1">
    <source>
        <dbReference type="ARBA" id="ARBA00022801"/>
    </source>
</evidence>
<dbReference type="SUPFAM" id="SSF52151">
    <property type="entry name" value="FabD/lysophospholipase-like"/>
    <property type="match status" value="1"/>
</dbReference>
<name>A0ABT1BY53_9BACT</name>
<dbReference type="PROSITE" id="PS51635">
    <property type="entry name" value="PNPLA"/>
    <property type="match status" value="1"/>
</dbReference>
<dbReference type="InterPro" id="IPR002641">
    <property type="entry name" value="PNPLA_dom"/>
</dbReference>
<dbReference type="PANTHER" id="PTHR14226:SF25">
    <property type="entry name" value="PHOSPHOESTERASE"/>
    <property type="match status" value="1"/>
</dbReference>
<feature type="domain" description="PNPLA" evidence="5">
    <location>
        <begin position="9"/>
        <end position="176"/>
    </location>
</feature>
<dbReference type="Proteomes" id="UP001204015">
    <property type="component" value="Unassembled WGS sequence"/>
</dbReference>
<dbReference type="Pfam" id="PF19890">
    <property type="entry name" value="DUF6363"/>
    <property type="match status" value="1"/>
</dbReference>
<comment type="caution">
    <text evidence="4">Lacks conserved residue(s) required for the propagation of feature annotation.</text>
</comment>
<keyword evidence="7" id="KW-1185">Reference proteome</keyword>
<organism evidence="6 7">
    <name type="scientific">Segatella cerevisiae</name>
    <dbReference type="NCBI Taxonomy" id="2053716"/>
    <lineage>
        <taxon>Bacteria</taxon>
        <taxon>Pseudomonadati</taxon>
        <taxon>Bacteroidota</taxon>
        <taxon>Bacteroidia</taxon>
        <taxon>Bacteroidales</taxon>
        <taxon>Prevotellaceae</taxon>
        <taxon>Segatella</taxon>
    </lineage>
</organism>
<evidence type="ECO:0000256" key="2">
    <source>
        <dbReference type="ARBA" id="ARBA00022963"/>
    </source>
</evidence>
<gene>
    <name evidence="6" type="ORF">NG821_09220</name>
</gene>
<keyword evidence="2 4" id="KW-0442">Lipid degradation</keyword>
<protein>
    <submittedName>
        <fullName evidence="6">Patatin family protein</fullName>
    </submittedName>
</protein>
<feature type="active site" description="Proton acceptor" evidence="4">
    <location>
        <position position="163"/>
    </location>
</feature>
<dbReference type="InterPro" id="IPR016035">
    <property type="entry name" value="Acyl_Trfase/lysoPLipase"/>
</dbReference>
<dbReference type="CDD" id="cd07208">
    <property type="entry name" value="Pat_hypo_Ecoli_yjju_like"/>
    <property type="match status" value="1"/>
</dbReference>
<feature type="short sequence motif" description="DGA/G" evidence="4">
    <location>
        <begin position="163"/>
        <end position="165"/>
    </location>
</feature>
<comment type="caution">
    <text evidence="6">The sequence shown here is derived from an EMBL/GenBank/DDBJ whole genome shotgun (WGS) entry which is preliminary data.</text>
</comment>
<dbReference type="InterPro" id="IPR037483">
    <property type="entry name" value="YjjU-like"/>
</dbReference>
<dbReference type="InterPro" id="IPR050301">
    <property type="entry name" value="NTE"/>
</dbReference>
<dbReference type="PANTHER" id="PTHR14226">
    <property type="entry name" value="NEUROPATHY TARGET ESTERASE/SWISS CHEESE D.MELANOGASTER"/>
    <property type="match status" value="1"/>
</dbReference>
<reference evidence="6 7" key="1">
    <citation type="submission" date="2022-06" db="EMBL/GenBank/DDBJ databases">
        <title>A taxonomic note on the genus Prevotella: Description of four novel genera and emended description of the genera Hallella and Xylanibacter.</title>
        <authorList>
            <person name="Hitch T.C.A."/>
        </authorList>
    </citation>
    <scope>NUCLEOTIDE SEQUENCE [LARGE SCALE GENOMIC DNA]</scope>
    <source>
        <strain evidence="6 7">DSM 100619</strain>
    </source>
</reference>
<evidence type="ECO:0000259" key="5">
    <source>
        <dbReference type="PROSITE" id="PS51635"/>
    </source>
</evidence>